<protein>
    <submittedName>
        <fullName evidence="2">Endonuclease domain-containing protein</fullName>
    </submittedName>
</protein>
<evidence type="ECO:0000259" key="1">
    <source>
        <dbReference type="Pfam" id="PF04480"/>
    </source>
</evidence>
<dbReference type="PANTHER" id="PTHR38590">
    <property type="entry name" value="BLL0828 PROTEIN"/>
    <property type="match status" value="1"/>
</dbReference>
<dbReference type="GO" id="GO:0004519">
    <property type="term" value="F:endonuclease activity"/>
    <property type="evidence" value="ECO:0007669"/>
    <property type="project" value="UniProtKB-KW"/>
</dbReference>
<evidence type="ECO:0000313" key="2">
    <source>
        <dbReference type="EMBL" id="RNI31955.1"/>
    </source>
</evidence>
<evidence type="ECO:0000313" key="3">
    <source>
        <dbReference type="Proteomes" id="UP000271010"/>
    </source>
</evidence>
<dbReference type="InterPro" id="IPR047216">
    <property type="entry name" value="Endonuclease_DUF559_bact"/>
</dbReference>
<reference evidence="2 3" key="1">
    <citation type="submission" date="2018-11" db="EMBL/GenBank/DDBJ databases">
        <title>Rufibacter latericius sp. nov., isolated from water in Baiyang Lake.</title>
        <authorList>
            <person name="Yang Y."/>
        </authorList>
    </citation>
    <scope>NUCLEOTIDE SEQUENCE [LARGE SCALE GENOMIC DNA]</scope>
    <source>
        <strain evidence="2 3">MCC P1</strain>
    </source>
</reference>
<dbReference type="InterPro" id="IPR011335">
    <property type="entry name" value="Restrct_endonuc-II-like"/>
</dbReference>
<name>A0A3M9N3I5_9BACT</name>
<dbReference type="InterPro" id="IPR007569">
    <property type="entry name" value="DUF559"/>
</dbReference>
<organism evidence="2 3">
    <name type="scientific">Rufibacter immobilis</name>
    <dbReference type="NCBI Taxonomy" id="1348778"/>
    <lineage>
        <taxon>Bacteria</taxon>
        <taxon>Pseudomonadati</taxon>
        <taxon>Bacteroidota</taxon>
        <taxon>Cytophagia</taxon>
        <taxon>Cytophagales</taxon>
        <taxon>Hymenobacteraceae</taxon>
        <taxon>Rufibacter</taxon>
    </lineage>
</organism>
<accession>A0A3M9N3I5</accession>
<keyword evidence="2" id="KW-0255">Endonuclease</keyword>
<keyword evidence="2" id="KW-0540">Nuclease</keyword>
<keyword evidence="2" id="KW-0378">Hydrolase</keyword>
<dbReference type="Gene3D" id="3.40.960.10">
    <property type="entry name" value="VSR Endonuclease"/>
    <property type="match status" value="1"/>
</dbReference>
<dbReference type="EMBL" id="RJJE01000003">
    <property type="protein sequence ID" value="RNI31955.1"/>
    <property type="molecule type" value="Genomic_DNA"/>
</dbReference>
<dbReference type="OrthoDB" id="9798754at2"/>
<dbReference type="AlphaFoldDB" id="A0A3M9N3I5"/>
<feature type="domain" description="DUF559" evidence="1">
    <location>
        <begin position="11"/>
        <end position="116"/>
    </location>
</feature>
<comment type="caution">
    <text evidence="2">The sequence shown here is derived from an EMBL/GenBank/DDBJ whole genome shotgun (WGS) entry which is preliminary data.</text>
</comment>
<dbReference type="Pfam" id="PF04480">
    <property type="entry name" value="DUF559"/>
    <property type="match status" value="1"/>
</dbReference>
<dbReference type="CDD" id="cd01038">
    <property type="entry name" value="Endonuclease_DUF559"/>
    <property type="match status" value="1"/>
</dbReference>
<keyword evidence="3" id="KW-1185">Reference proteome</keyword>
<gene>
    <name evidence="2" type="ORF">EFA69_05455</name>
</gene>
<dbReference type="SUPFAM" id="SSF52980">
    <property type="entry name" value="Restriction endonuclease-like"/>
    <property type="match status" value="1"/>
</dbReference>
<sequence length="124" mass="15291">MPNRIIPYRQDLREKARYLRQNSTLAEVLLWEEIKDRKLGFQFHRQVPMLHYIVDFYSHELQLAIEVDGDSHDDKVAYDQQREQELKAYGVKFLRFEDIDVKRNIRYVVEEIYHWIEEHKNQQK</sequence>
<dbReference type="RefSeq" id="WP_123132091.1">
    <property type="nucleotide sequence ID" value="NZ_RJJE01000003.1"/>
</dbReference>
<dbReference type="PANTHER" id="PTHR38590:SF1">
    <property type="entry name" value="BLL0828 PROTEIN"/>
    <property type="match status" value="1"/>
</dbReference>
<dbReference type="Proteomes" id="UP000271010">
    <property type="component" value="Unassembled WGS sequence"/>
</dbReference>
<proteinExistence type="predicted"/>